<dbReference type="PANTHER" id="PTHR33713:SF10">
    <property type="entry name" value="ANTITOXIN YAFN"/>
    <property type="match status" value="1"/>
</dbReference>
<reference evidence="3 4" key="1">
    <citation type="journal article" date="2016" name="Nat. Commun.">
        <title>Thousands of microbial genomes shed light on interconnected biogeochemical processes in an aquifer system.</title>
        <authorList>
            <person name="Anantharaman K."/>
            <person name="Brown C.T."/>
            <person name="Hug L.A."/>
            <person name="Sharon I."/>
            <person name="Castelle C.J."/>
            <person name="Probst A.J."/>
            <person name="Thomas B.C."/>
            <person name="Singh A."/>
            <person name="Wilkins M.J."/>
            <person name="Karaoz U."/>
            <person name="Brodie E.L."/>
            <person name="Williams K.H."/>
            <person name="Hubbard S.S."/>
            <person name="Banfield J.F."/>
        </authorList>
    </citation>
    <scope>NUCLEOTIDE SEQUENCE [LARGE SCALE GENOMIC DNA]</scope>
</reference>
<sequence length="130" mass="15008">MNIDISTTLPMTEARKRIFKIADEVQKQGRYYTITERGKPKMVLISAREFESLLETIEALRDLPDLKRDMEEVDSDIDSGAYKNYTALESILFKEGFLVNDKGKIKYGLSNSLKKEGGKRTRKNSKRRKV</sequence>
<comment type="function">
    <text evidence="2">Antitoxin component of a type II toxin-antitoxin (TA) system.</text>
</comment>
<dbReference type="Pfam" id="PF02604">
    <property type="entry name" value="PhdYeFM_antitox"/>
    <property type="match status" value="1"/>
</dbReference>
<dbReference type="PANTHER" id="PTHR33713">
    <property type="entry name" value="ANTITOXIN YAFN-RELATED"/>
    <property type="match status" value="1"/>
</dbReference>
<dbReference type="AlphaFoldDB" id="A0A1F5S9H2"/>
<evidence type="ECO:0000256" key="2">
    <source>
        <dbReference type="RuleBase" id="RU362080"/>
    </source>
</evidence>
<dbReference type="InterPro" id="IPR051405">
    <property type="entry name" value="phD/YefM_antitoxin"/>
</dbReference>
<comment type="caution">
    <text evidence="3">The sequence shown here is derived from an EMBL/GenBank/DDBJ whole genome shotgun (WGS) entry which is preliminary data.</text>
</comment>
<dbReference type="NCBIfam" id="TIGR01552">
    <property type="entry name" value="phd_fam"/>
    <property type="match status" value="1"/>
</dbReference>
<dbReference type="EMBL" id="MFFS01000002">
    <property type="protein sequence ID" value="OGF23355.1"/>
    <property type="molecule type" value="Genomic_DNA"/>
</dbReference>
<dbReference type="SUPFAM" id="SSF143120">
    <property type="entry name" value="YefM-like"/>
    <property type="match status" value="1"/>
</dbReference>
<evidence type="ECO:0000313" key="4">
    <source>
        <dbReference type="Proteomes" id="UP000178323"/>
    </source>
</evidence>
<organism evidence="3 4">
    <name type="scientific">Candidatus Falkowbacteria bacterium RBG_13_39_14</name>
    <dbReference type="NCBI Taxonomy" id="1797985"/>
    <lineage>
        <taxon>Bacteria</taxon>
        <taxon>Candidatus Falkowiibacteriota</taxon>
    </lineage>
</organism>
<dbReference type="STRING" id="1797985.A2Y83_01410"/>
<evidence type="ECO:0000313" key="3">
    <source>
        <dbReference type="EMBL" id="OGF23355.1"/>
    </source>
</evidence>
<dbReference type="InterPro" id="IPR036165">
    <property type="entry name" value="YefM-like_sf"/>
</dbReference>
<evidence type="ECO:0000256" key="1">
    <source>
        <dbReference type="ARBA" id="ARBA00009981"/>
    </source>
</evidence>
<comment type="similarity">
    <text evidence="1 2">Belongs to the phD/YefM antitoxin family.</text>
</comment>
<dbReference type="InterPro" id="IPR006442">
    <property type="entry name" value="Antitoxin_Phd/YefM"/>
</dbReference>
<gene>
    <name evidence="3" type="ORF">A2Y83_01410</name>
</gene>
<dbReference type="Gene3D" id="3.40.1620.10">
    <property type="entry name" value="YefM-like domain"/>
    <property type="match status" value="1"/>
</dbReference>
<proteinExistence type="inferred from homology"/>
<name>A0A1F5S9H2_9BACT</name>
<accession>A0A1F5S9H2</accession>
<dbReference type="Proteomes" id="UP000178323">
    <property type="component" value="Unassembled WGS sequence"/>
</dbReference>
<protein>
    <recommendedName>
        <fullName evidence="2">Antitoxin</fullName>
    </recommendedName>
</protein>